<name>A0ABX8TPG6_9MOLU</name>
<gene>
    <name evidence="1" type="ORF">HGD80_01285</name>
    <name evidence="2" type="ORF">HGD80_01850</name>
</gene>
<dbReference type="EMBL" id="CP066882">
    <property type="protein sequence ID" value="QYC31226.1"/>
    <property type="molecule type" value="Genomic_DNA"/>
</dbReference>
<evidence type="ECO:0000313" key="3">
    <source>
        <dbReference type="Proteomes" id="UP000825369"/>
    </source>
</evidence>
<organism evidence="1 3">
    <name type="scientific">Paulownia witches'-broom phytoplasma</name>
    <dbReference type="NCBI Taxonomy" id="39647"/>
    <lineage>
        <taxon>Bacteria</taxon>
        <taxon>Bacillati</taxon>
        <taxon>Mycoplasmatota</taxon>
        <taxon>Mollicutes</taxon>
        <taxon>Acholeplasmatales</taxon>
        <taxon>Acholeplasmataceae</taxon>
        <taxon>Candidatus Phytoplasma</taxon>
        <taxon>16SrI (Aster yellows group)</taxon>
    </lineage>
</organism>
<dbReference type="Proteomes" id="UP000825369">
    <property type="component" value="Chromosome"/>
</dbReference>
<evidence type="ECO:0000313" key="2">
    <source>
        <dbReference type="EMBL" id="QYC31303.1"/>
    </source>
</evidence>
<dbReference type="RefSeq" id="WP_219475256.1">
    <property type="nucleotide sequence ID" value="NZ_CP066882.1"/>
</dbReference>
<dbReference type="EMBL" id="CP066882">
    <property type="protein sequence ID" value="QYC31303.1"/>
    <property type="molecule type" value="Genomic_DNA"/>
</dbReference>
<sequence length="66" mass="8008">MSDGMTEACNEIYFKSQNKLNKKIINKYRHPKGKWVNLYYPNKIVPNKKKTFKNKRIKVIKNYSER</sequence>
<reference evidence="1 3" key="1">
    <citation type="journal article" date="2021" name="Mol. Plant">
        <title>Genomic insights into the fast growth of paulownias and the formation of Paulownia witches' broom.</title>
        <authorList>
            <person name="Cao Y."/>
            <person name="Sun G."/>
            <person name="Zhai X."/>
            <person name="Xu P."/>
            <person name="Ma L."/>
            <person name="Deng M."/>
            <person name="Zhao Z."/>
            <person name="Yang H."/>
            <person name="Dong Y."/>
            <person name="Shang Z."/>
            <person name="Lv Y."/>
            <person name="Yan L."/>
            <person name="Liu H."/>
            <person name="Cao X."/>
            <person name="Li B."/>
            <person name="Wang Z."/>
            <person name="Zhao X."/>
            <person name="Yu H."/>
            <person name="Wang F."/>
            <person name="Ma W."/>
            <person name="Huang J."/>
            <person name="Fan G."/>
        </authorList>
    </citation>
    <scope>NUCLEOTIDE SEQUENCE [LARGE SCALE GENOMIC DNA]</scope>
    <source>
        <strain evidence="1 3">Zhengzhou</strain>
    </source>
</reference>
<keyword evidence="3" id="KW-1185">Reference proteome</keyword>
<accession>A0ABX8TPG6</accession>
<evidence type="ECO:0000313" key="1">
    <source>
        <dbReference type="EMBL" id="QYC31226.1"/>
    </source>
</evidence>
<protein>
    <submittedName>
        <fullName evidence="1">Uncharacterized protein</fullName>
    </submittedName>
</protein>
<proteinExistence type="predicted"/>